<evidence type="ECO:0000313" key="1">
    <source>
        <dbReference type="EMBL" id="PTX88970.1"/>
    </source>
</evidence>
<evidence type="ECO:0000313" key="2">
    <source>
        <dbReference type="Proteomes" id="UP000244004"/>
    </source>
</evidence>
<accession>A0A855VTU7</accession>
<reference evidence="1 2" key="1">
    <citation type="submission" date="2018-01" db="EMBL/GenBank/DDBJ databases">
        <title>Geographic spread and resistance mechanisms of dominant carbapenem-resistant Enterobacter cloacae complex clones ST171 and ST78.</title>
        <authorList>
            <person name="Gomez-Simmonds A."/>
            <person name="Annavajhala M.K."/>
            <person name="Wang Z."/>
            <person name="Macesic N."/>
            <person name="Hu Y."/>
            <person name="Giddins M.J."/>
            <person name="O'Malley A."/>
            <person name="Toussaint N.C."/>
            <person name="Whittier S."/>
            <person name="Torres V.J."/>
            <person name="Uhlemann A.-C."/>
        </authorList>
    </citation>
    <scope>NUCLEOTIDE SEQUENCE [LARGE SCALE GENOMIC DNA]</scope>
    <source>
        <strain evidence="1 2">78</strain>
    </source>
</reference>
<name>A0A855VTU7_9ENTR</name>
<protein>
    <submittedName>
        <fullName evidence="1">Uncharacterized protein</fullName>
    </submittedName>
</protein>
<comment type="caution">
    <text evidence="1">The sequence shown here is derived from an EMBL/GenBank/DDBJ whole genome shotgun (WGS) entry which is preliminary data.</text>
</comment>
<sequence length="127" mass="14256">MNVITCSNVPIFTAHHVAQYDACLYQAPANYTGAFFSPSYFKPQPRWPPRSPRSLTDVSSRGFAALPPCCNLNYFGENVRRVGRVRRSRHPAQTTAWSQSIPHASGPDSLRWFYCDRPGRGTAPAIR</sequence>
<dbReference type="EMBL" id="PNXT01000001">
    <property type="protein sequence ID" value="PTX88970.1"/>
    <property type="molecule type" value="Genomic_DNA"/>
</dbReference>
<proteinExistence type="predicted"/>
<dbReference type="Proteomes" id="UP000244004">
    <property type="component" value="Unassembled WGS sequence"/>
</dbReference>
<gene>
    <name evidence="1" type="ORF">C1O12_11490</name>
</gene>
<dbReference type="AlphaFoldDB" id="A0A855VTU7"/>
<organism evidence="1 2">
    <name type="scientific">Enterobacter hormaechei</name>
    <dbReference type="NCBI Taxonomy" id="158836"/>
    <lineage>
        <taxon>Bacteria</taxon>
        <taxon>Pseudomonadati</taxon>
        <taxon>Pseudomonadota</taxon>
        <taxon>Gammaproteobacteria</taxon>
        <taxon>Enterobacterales</taxon>
        <taxon>Enterobacteriaceae</taxon>
        <taxon>Enterobacter</taxon>
        <taxon>Enterobacter cloacae complex</taxon>
    </lineage>
</organism>